<organism evidence="2 3">
    <name type="scientific">Nonomuraea turkmeniaca</name>
    <dbReference type="NCBI Taxonomy" id="103838"/>
    <lineage>
        <taxon>Bacteria</taxon>
        <taxon>Bacillati</taxon>
        <taxon>Actinomycetota</taxon>
        <taxon>Actinomycetes</taxon>
        <taxon>Streptosporangiales</taxon>
        <taxon>Streptosporangiaceae</taxon>
        <taxon>Nonomuraea</taxon>
    </lineage>
</organism>
<keyword evidence="3" id="KW-1185">Reference proteome</keyword>
<gene>
    <name evidence="2" type="ORF">ETD86_41150</name>
</gene>
<reference evidence="2 3" key="1">
    <citation type="submission" date="2019-05" db="EMBL/GenBank/DDBJ databases">
        <title>Draft genome sequence of Nonomuraea turkmeniaca DSM 43926.</title>
        <authorList>
            <person name="Saricaoglu S."/>
            <person name="Isik K."/>
        </authorList>
    </citation>
    <scope>NUCLEOTIDE SEQUENCE [LARGE SCALE GENOMIC DNA]</scope>
    <source>
        <strain evidence="2 3">DSM 43926</strain>
    </source>
</reference>
<evidence type="ECO:0000313" key="2">
    <source>
        <dbReference type="EMBL" id="TMR10026.1"/>
    </source>
</evidence>
<proteinExistence type="predicted"/>
<dbReference type="OrthoDB" id="5768818at2"/>
<protein>
    <recommendedName>
        <fullName evidence="4">DUF5655 domain-containing protein</fullName>
    </recommendedName>
</protein>
<dbReference type="Proteomes" id="UP000309128">
    <property type="component" value="Unassembled WGS sequence"/>
</dbReference>
<feature type="compositionally biased region" description="Basic and acidic residues" evidence="1">
    <location>
        <begin position="89"/>
        <end position="102"/>
    </location>
</feature>
<evidence type="ECO:0000313" key="3">
    <source>
        <dbReference type="Proteomes" id="UP000309128"/>
    </source>
</evidence>
<evidence type="ECO:0008006" key="4">
    <source>
        <dbReference type="Google" id="ProtNLM"/>
    </source>
</evidence>
<feature type="compositionally biased region" description="Basic and acidic residues" evidence="1">
    <location>
        <begin position="154"/>
        <end position="165"/>
    </location>
</feature>
<sequence length="165" mass="18408">MTAAGRWTCPQCDREFARARQSHVCVPGCTVDETFAPYPPVYREIYDRLVERLGPIHDDAVRVGVFLKSERKFAEVRPKARSLSLAPARECRRLEERRERSDQSGGRRRHLATEPASRSEAMSTGRAPADCQGAPPAGRAHDAFLQAQPRGRRGRADPRVDDGGV</sequence>
<dbReference type="EMBL" id="VCKY01000206">
    <property type="protein sequence ID" value="TMR10026.1"/>
    <property type="molecule type" value="Genomic_DNA"/>
</dbReference>
<evidence type="ECO:0000256" key="1">
    <source>
        <dbReference type="SAM" id="MobiDB-lite"/>
    </source>
</evidence>
<name>A0A5S4FLL4_9ACTN</name>
<comment type="caution">
    <text evidence="2">The sequence shown here is derived from an EMBL/GenBank/DDBJ whole genome shotgun (WGS) entry which is preliminary data.</text>
</comment>
<accession>A0A5S4FLL4</accession>
<feature type="region of interest" description="Disordered" evidence="1">
    <location>
        <begin position="78"/>
        <end position="165"/>
    </location>
</feature>
<dbReference type="AlphaFoldDB" id="A0A5S4FLL4"/>
<dbReference type="RefSeq" id="WP_138672047.1">
    <property type="nucleotide sequence ID" value="NZ_VCKY01000206.1"/>
</dbReference>